<dbReference type="AlphaFoldDB" id="A0A0W1B3N7"/>
<evidence type="ECO:0000256" key="1">
    <source>
        <dbReference type="SAM" id="MobiDB-lite"/>
    </source>
</evidence>
<reference evidence="2 3" key="1">
    <citation type="journal article" date="2015" name="Int. Biodeterior. Biodegradation">
        <title>Physiological and genetic screening methods for the isolation of methyl tert-butyl ether-degrading bacteria for bioremediation purposes.</title>
        <authorList>
            <person name="Guisado I.M."/>
            <person name="Purswani J."/>
            <person name="Gonzalez Lopez J."/>
            <person name="Pozo C."/>
        </authorList>
    </citation>
    <scope>NUCLEOTIDE SEQUENCE [LARGE SCALE GENOMIC DNA]</scope>
    <source>
        <strain evidence="2 3">SH7</strain>
    </source>
</reference>
<sequence length="1177" mass="126236">MVYNKQQWKDEIPDLTKPIKDSSGKQKTDPQTGRPLYELVQEGTRLTSQRLNHIEDGIETVHELADQNAADIDTHKKDTVKHITAAERAEWKAKETPAGAQTKADAALSAAKTYADTALLAKADKSSTYSKTETDQRIQTVVGAAPDALDTLKEIGDALNNDPNFAATVTNQLSGKVDKVSGKQLSTEDYSSAEKAKLAGLTPGAGAAGSATDATIGNRTADPSITTPYSLTGSITQWFSWITKYFKTITGKANPFDAPDITLAATKTHVDDTTRHITAAERTAWNAAETNAKNASIPLVQKGAASGVPAMDAAKYMLGDGISLKEFSTEAVSTFSFTHNVANQKVDLITTGSLAGFFEVTITGTFGNQNNVGRMTKRFNIMTNTSGTINSQLTQYTEVTGPIVNCVSISDVSWDATSSQWRITIEARTSNGNGYAVHTKRLTSQSALNTKPFTLGTPYTGTAATTLPVAVQTIPDDTVTQSGYLIQKHRLTQNDGSTILFSSGSMDTLFTAGFYYVTTSVTGRPPEVTGGGLCDVYKLVGGTSSTGAYQRITDFLNLRTFIRYCHNSVWSAWVEIENANRKNVANGYAGIGNDGFIFDAVISGSIARKARGISANQSLSDTGVFVEGEYYCATDVTAATLSGMPPEVAGKSFHLKVVPNTAGGFNQTLTAYGANVAALRVFTRNYYNSVWSNWYEIEHSGKKNTANGYAGLDALIKLPRVNTYNSLGGPSTVPTADLNLALTAGVYPISPATLNKPSASMWGQVMVIVSGGETHVDASMWTWQIILQSSGDSYVRRKDATNAWSAWVPLWTGYNDAPLFTTRGNVSNNTDYNTLVKNGVYMIYNPTGTTNSSPVAYGILTVSATNPSDLSSSYIKQEVIEVTTGTIYSRSKYTPTSWTPWVSNITGAGGTMTAALVRNYDGTFYSYRNLVGYNATGTATGTIKITMPKTWSNTMMSIKIKGYDYTTGKGAWELILGGYNYSTTPAWANISAVLNGRVPFDRVRLAHDGTNNCILLGSLTTVWGITHIEVSEFTAAFGAITGWEKGWQMGLITSETGIFNAVTPALTPQYGKASATNYFVTTTSEFAFLARTPAESGNFEARVYLRLTAASSVKVTATYKDHTSVVQSTVIVDDVFPIGSYSLPVAFFAATSDSPISLLIKCSAANVVYASGSIIDC</sequence>
<dbReference type="RefSeq" id="WP_060622127.1">
    <property type="nucleotide sequence ID" value="NZ_LCZJ02000015.1"/>
</dbReference>
<feature type="region of interest" description="Disordered" evidence="1">
    <location>
        <begin position="1"/>
        <end position="35"/>
    </location>
</feature>
<protein>
    <recommendedName>
        <fullName evidence="4">Tail fiber protein</fullName>
    </recommendedName>
</protein>
<gene>
    <name evidence="2" type="ORF">UQ64_06785</name>
</gene>
<accession>A0A0W1B3N7</accession>
<dbReference type="Proteomes" id="UP000054709">
    <property type="component" value="Unassembled WGS sequence"/>
</dbReference>
<organism evidence="2 3">
    <name type="scientific">Paenibacillus etheri</name>
    <dbReference type="NCBI Taxonomy" id="1306852"/>
    <lineage>
        <taxon>Bacteria</taxon>
        <taxon>Bacillati</taxon>
        <taxon>Bacillota</taxon>
        <taxon>Bacilli</taxon>
        <taxon>Bacillales</taxon>
        <taxon>Paenibacillaceae</taxon>
        <taxon>Paenibacillus</taxon>
    </lineage>
</organism>
<comment type="caution">
    <text evidence="2">The sequence shown here is derived from an EMBL/GenBank/DDBJ whole genome shotgun (WGS) entry which is preliminary data.</text>
</comment>
<dbReference type="EMBL" id="LCZJ02000015">
    <property type="protein sequence ID" value="KTD88190.1"/>
    <property type="molecule type" value="Genomic_DNA"/>
</dbReference>
<name>A0A0W1B3N7_9BACL</name>
<evidence type="ECO:0000313" key="3">
    <source>
        <dbReference type="Proteomes" id="UP000054709"/>
    </source>
</evidence>
<evidence type="ECO:0008006" key="4">
    <source>
        <dbReference type="Google" id="ProtNLM"/>
    </source>
</evidence>
<keyword evidence="3" id="KW-1185">Reference proteome</keyword>
<dbReference type="CDD" id="cd19958">
    <property type="entry name" value="pyocin_knob"/>
    <property type="match status" value="4"/>
</dbReference>
<feature type="compositionally biased region" description="Basic and acidic residues" evidence="1">
    <location>
        <begin position="7"/>
        <end position="28"/>
    </location>
</feature>
<evidence type="ECO:0000313" key="2">
    <source>
        <dbReference type="EMBL" id="KTD88190.1"/>
    </source>
</evidence>
<proteinExistence type="predicted"/>